<proteinExistence type="inferred from homology"/>
<keyword evidence="3" id="KW-1185">Reference proteome</keyword>
<dbReference type="AlphaFoldDB" id="A0A448IAN6"/>
<reference evidence="2 3" key="1">
    <citation type="submission" date="2018-12" db="EMBL/GenBank/DDBJ databases">
        <authorList>
            <consortium name="Pathogen Informatics"/>
        </authorList>
    </citation>
    <scope>NUCLEOTIDE SEQUENCE [LARGE SCALE GENOMIC DNA]</scope>
    <source>
        <strain evidence="2 3">NCTC10485</strain>
    </source>
</reference>
<organism evidence="2 3">
    <name type="scientific">Mycolicibacterium chitae</name>
    <name type="common">Mycobacterium chitae</name>
    <dbReference type="NCBI Taxonomy" id="1792"/>
    <lineage>
        <taxon>Bacteria</taxon>
        <taxon>Bacillati</taxon>
        <taxon>Actinomycetota</taxon>
        <taxon>Actinomycetes</taxon>
        <taxon>Mycobacteriales</taxon>
        <taxon>Mycobacteriaceae</taxon>
        <taxon>Mycolicibacterium</taxon>
    </lineage>
</organism>
<sequence length="98" mass="11104">MDPMLSYQFGEIETLVRQEIQTTSARLNTLLDDLRAQIAPLQELWTREAATAYRGEQLRWQQSALALNDMLVRLGQAVGAGADDLAETDRHAANTWFR</sequence>
<dbReference type="InterPro" id="IPR010310">
    <property type="entry name" value="T7SS_ESAT-6-like"/>
</dbReference>
<dbReference type="SUPFAM" id="SSF140453">
    <property type="entry name" value="EsxAB dimer-like"/>
    <property type="match status" value="1"/>
</dbReference>
<dbReference type="InterPro" id="IPR036689">
    <property type="entry name" value="ESAT-6-like_sf"/>
</dbReference>
<gene>
    <name evidence="2" type="ORF">NCTC10485_03759</name>
</gene>
<dbReference type="Pfam" id="PF06013">
    <property type="entry name" value="WXG100"/>
    <property type="match status" value="1"/>
</dbReference>
<evidence type="ECO:0000313" key="3">
    <source>
        <dbReference type="Proteomes" id="UP000282551"/>
    </source>
</evidence>
<dbReference type="EMBL" id="LR134355">
    <property type="protein sequence ID" value="VEG49451.1"/>
    <property type="molecule type" value="Genomic_DNA"/>
</dbReference>
<dbReference type="NCBIfam" id="TIGR03930">
    <property type="entry name" value="WXG100_ESAT6"/>
    <property type="match status" value="1"/>
</dbReference>
<comment type="similarity">
    <text evidence="1">Belongs to the WXG100 family.</text>
</comment>
<dbReference type="Proteomes" id="UP000282551">
    <property type="component" value="Chromosome"/>
</dbReference>
<name>A0A448IAN6_MYCCI</name>
<protein>
    <recommendedName>
        <fullName evidence="1">ESAT-6-like protein</fullName>
    </recommendedName>
</protein>
<dbReference type="OrthoDB" id="3387628at2"/>
<evidence type="ECO:0000256" key="1">
    <source>
        <dbReference type="RuleBase" id="RU362001"/>
    </source>
</evidence>
<accession>A0A448IAN6</accession>
<dbReference type="Gene3D" id="1.10.287.1060">
    <property type="entry name" value="ESAT-6-like"/>
    <property type="match status" value="1"/>
</dbReference>
<evidence type="ECO:0000313" key="2">
    <source>
        <dbReference type="EMBL" id="VEG49451.1"/>
    </source>
</evidence>
<dbReference type="RefSeq" id="WP_126335127.1">
    <property type="nucleotide sequence ID" value="NZ_AP022604.1"/>
</dbReference>